<evidence type="ECO:0000256" key="6">
    <source>
        <dbReference type="ARBA" id="ARBA00022989"/>
    </source>
</evidence>
<dbReference type="InterPro" id="IPR038770">
    <property type="entry name" value="Na+/solute_symporter_sf"/>
</dbReference>
<dbReference type="PANTHER" id="PTHR36838:SF4">
    <property type="entry name" value="AUXIN EFFLUX CARRIER FAMILY PROTEIN"/>
    <property type="match status" value="1"/>
</dbReference>
<dbReference type="GO" id="GO:0055085">
    <property type="term" value="P:transmembrane transport"/>
    <property type="evidence" value="ECO:0007669"/>
    <property type="project" value="InterPro"/>
</dbReference>
<evidence type="ECO:0000313" key="9">
    <source>
        <dbReference type="EMBL" id="RSR15967.1"/>
    </source>
</evidence>
<evidence type="ECO:0000256" key="1">
    <source>
        <dbReference type="ARBA" id="ARBA00004651"/>
    </source>
</evidence>
<dbReference type="EMBL" id="RFDI01002512">
    <property type="protein sequence ID" value="RSR15967.1"/>
    <property type="molecule type" value="Genomic_DNA"/>
</dbReference>
<dbReference type="Proteomes" id="UP000280073">
    <property type="component" value="Unassembled WGS sequence"/>
</dbReference>
<evidence type="ECO:0000256" key="7">
    <source>
        <dbReference type="ARBA" id="ARBA00023136"/>
    </source>
</evidence>
<feature type="transmembrane region" description="Helical" evidence="8">
    <location>
        <begin position="75"/>
        <end position="96"/>
    </location>
</feature>
<dbReference type="GO" id="GO:0005886">
    <property type="term" value="C:plasma membrane"/>
    <property type="evidence" value="ECO:0007669"/>
    <property type="project" value="UniProtKB-SubCell"/>
</dbReference>
<dbReference type="PANTHER" id="PTHR36838">
    <property type="entry name" value="AUXIN EFFLUX CARRIER FAMILY PROTEIN"/>
    <property type="match status" value="1"/>
</dbReference>
<sequence length="97" mass="10491">GAALQFLQIKKDIVVLAADTFARLLAVPALAYMVCMWFSLPSLQTQILVIFFALPTASASYILTKVLGGDSQLMAAVISFQTLCAAVTLPLVIWWLS</sequence>
<dbReference type="Pfam" id="PF03547">
    <property type="entry name" value="Mem_trans"/>
    <property type="match status" value="1"/>
</dbReference>
<dbReference type="AlphaFoldDB" id="A0A429M7K3"/>
<evidence type="ECO:0000256" key="2">
    <source>
        <dbReference type="ARBA" id="ARBA00010145"/>
    </source>
</evidence>
<dbReference type="Gene3D" id="1.20.1530.20">
    <property type="match status" value="1"/>
</dbReference>
<comment type="similarity">
    <text evidence="2">Belongs to the auxin efflux carrier (TC 2.A.69) family.</text>
</comment>
<comment type="subcellular location">
    <subcellularLocation>
        <location evidence="1">Cell membrane</location>
        <topology evidence="1">Multi-pass membrane protein</topology>
    </subcellularLocation>
</comment>
<gene>
    <name evidence="9" type="ORF">EA686_28520</name>
</gene>
<evidence type="ECO:0000256" key="5">
    <source>
        <dbReference type="ARBA" id="ARBA00022692"/>
    </source>
</evidence>
<feature type="transmembrane region" description="Helical" evidence="8">
    <location>
        <begin position="46"/>
        <end position="63"/>
    </location>
</feature>
<protein>
    <submittedName>
        <fullName evidence="9">AEC family transporter</fullName>
    </submittedName>
</protein>
<comment type="caution">
    <text evidence="9">The sequence shown here is derived from an EMBL/GenBank/DDBJ whole genome shotgun (WGS) entry which is preliminary data.</text>
</comment>
<organism evidence="9 10">
    <name type="scientific">Acinetobacter baumannii</name>
    <dbReference type="NCBI Taxonomy" id="470"/>
    <lineage>
        <taxon>Bacteria</taxon>
        <taxon>Pseudomonadati</taxon>
        <taxon>Pseudomonadota</taxon>
        <taxon>Gammaproteobacteria</taxon>
        <taxon>Moraxellales</taxon>
        <taxon>Moraxellaceae</taxon>
        <taxon>Acinetobacter</taxon>
        <taxon>Acinetobacter calcoaceticus/baumannii complex</taxon>
    </lineage>
</organism>
<keyword evidence="3" id="KW-0813">Transport</keyword>
<proteinExistence type="inferred from homology"/>
<evidence type="ECO:0000313" key="10">
    <source>
        <dbReference type="Proteomes" id="UP000280073"/>
    </source>
</evidence>
<keyword evidence="7 8" id="KW-0472">Membrane</keyword>
<name>A0A429M7K3_ACIBA</name>
<evidence type="ECO:0000256" key="3">
    <source>
        <dbReference type="ARBA" id="ARBA00022448"/>
    </source>
</evidence>
<keyword evidence="4" id="KW-1003">Cell membrane</keyword>
<feature type="non-terminal residue" evidence="9">
    <location>
        <position position="1"/>
    </location>
</feature>
<feature type="transmembrane region" description="Helical" evidence="8">
    <location>
        <begin position="21"/>
        <end position="40"/>
    </location>
</feature>
<keyword evidence="6 8" id="KW-1133">Transmembrane helix</keyword>
<accession>A0A429M7K3</accession>
<dbReference type="InterPro" id="IPR004776">
    <property type="entry name" value="Mem_transp_PIN-like"/>
</dbReference>
<evidence type="ECO:0000256" key="4">
    <source>
        <dbReference type="ARBA" id="ARBA00022475"/>
    </source>
</evidence>
<evidence type="ECO:0000256" key="8">
    <source>
        <dbReference type="SAM" id="Phobius"/>
    </source>
</evidence>
<reference evidence="9 10" key="1">
    <citation type="submission" date="2018-10" db="EMBL/GenBank/DDBJ databases">
        <title>GWAS and RNA-Seq identify cryptic mechanisms of antimicrobial resistance in Acinetobacter baumannii.</title>
        <authorList>
            <person name="Sahl J.W."/>
        </authorList>
    </citation>
    <scope>NUCLEOTIDE SEQUENCE [LARGE SCALE GENOMIC DNA]</scope>
    <source>
        <strain evidence="9 10">TG28175</strain>
    </source>
</reference>
<keyword evidence="5 8" id="KW-0812">Transmembrane</keyword>